<keyword evidence="3 5" id="KW-1133">Transmembrane helix</keyword>
<keyword evidence="2 5" id="KW-0812">Transmembrane</keyword>
<evidence type="ECO:0000256" key="4">
    <source>
        <dbReference type="ARBA" id="ARBA00023136"/>
    </source>
</evidence>
<evidence type="ECO:0000256" key="1">
    <source>
        <dbReference type="ARBA" id="ARBA00004141"/>
    </source>
</evidence>
<feature type="transmembrane region" description="Helical" evidence="5">
    <location>
        <begin position="309"/>
        <end position="329"/>
    </location>
</feature>
<proteinExistence type="inferred from homology"/>
<keyword evidence="4 5" id="KW-0472">Membrane</keyword>
<evidence type="ECO:0000313" key="7">
    <source>
        <dbReference type="WBParaSite" id="SVE_0402700.1"/>
    </source>
</evidence>
<sequence length="333" mass="38614">MLQDEARAIEHGLPNKKFSSEKFSNVDKDKLLVKNSCLPKYESQSTIVGKSKINDKLSSKTNRRENDKFNGKQNYPVKCTRSLPSILDISSLNENLNAKINNEYYFKNNFAREKFILNVLKVVISMLTIILTIIALTYIPFIRQWFYNQENRKYFFAALCGIFILWAVIYVFTIFLKTPRRKYPCNMILVLLNTLCIGFLSALFTLYFESHLIPLIVLGIMLIVIVIGLLVKCWSIDVTRKGVLWNFTILSSLTSILLIILNLLFNGMSWLQNIILFAAILLLSMYLFVELKLILNDVRNEIKPGENVFATIILFTDIIHIFMIIMVFLNRKH</sequence>
<dbReference type="PANTHER" id="PTHR23291:SF47">
    <property type="entry name" value="TRANSMEMBRANE BAX INHIBITOR MOTIF CONTAINING 7"/>
    <property type="match status" value="1"/>
</dbReference>
<feature type="transmembrane region" description="Helical" evidence="5">
    <location>
        <begin position="213"/>
        <end position="231"/>
    </location>
</feature>
<dbReference type="AlphaFoldDB" id="A0A0K0F5D6"/>
<evidence type="ECO:0000256" key="3">
    <source>
        <dbReference type="ARBA" id="ARBA00022989"/>
    </source>
</evidence>
<dbReference type="STRING" id="75913.A0A0K0F5D6"/>
<reference evidence="7" key="2">
    <citation type="submission" date="2015-08" db="UniProtKB">
        <authorList>
            <consortium name="WormBaseParasite"/>
        </authorList>
    </citation>
    <scope>IDENTIFICATION</scope>
</reference>
<feature type="transmembrane region" description="Helical" evidence="5">
    <location>
        <begin position="243"/>
        <end position="264"/>
    </location>
</feature>
<dbReference type="WBParaSite" id="SVE_0402700.1">
    <property type="protein sequence ID" value="SVE_0402700.1"/>
    <property type="gene ID" value="SVE_0402700"/>
</dbReference>
<dbReference type="PANTHER" id="PTHR23291">
    <property type="entry name" value="BAX INHIBITOR-RELATED"/>
    <property type="match status" value="1"/>
</dbReference>
<evidence type="ECO:0000256" key="5">
    <source>
        <dbReference type="RuleBase" id="RU004379"/>
    </source>
</evidence>
<accession>A0A0K0F5D6</accession>
<keyword evidence="6" id="KW-1185">Reference proteome</keyword>
<reference evidence="6" key="1">
    <citation type="submission" date="2014-07" db="EMBL/GenBank/DDBJ databases">
        <authorList>
            <person name="Martin A.A"/>
            <person name="De Silva N."/>
        </authorList>
    </citation>
    <scope>NUCLEOTIDE SEQUENCE</scope>
</reference>
<dbReference type="InterPro" id="IPR006214">
    <property type="entry name" value="Bax_inhibitor_1-related"/>
</dbReference>
<feature type="transmembrane region" description="Helical" evidence="5">
    <location>
        <begin position="154"/>
        <end position="176"/>
    </location>
</feature>
<dbReference type="Proteomes" id="UP000035680">
    <property type="component" value="Unassembled WGS sequence"/>
</dbReference>
<feature type="transmembrane region" description="Helical" evidence="5">
    <location>
        <begin position="188"/>
        <end position="207"/>
    </location>
</feature>
<organism evidence="6 7">
    <name type="scientific">Strongyloides venezuelensis</name>
    <name type="common">Threadworm</name>
    <dbReference type="NCBI Taxonomy" id="75913"/>
    <lineage>
        <taxon>Eukaryota</taxon>
        <taxon>Metazoa</taxon>
        <taxon>Ecdysozoa</taxon>
        <taxon>Nematoda</taxon>
        <taxon>Chromadorea</taxon>
        <taxon>Rhabditida</taxon>
        <taxon>Tylenchina</taxon>
        <taxon>Panagrolaimomorpha</taxon>
        <taxon>Strongyloidoidea</taxon>
        <taxon>Strongyloididae</taxon>
        <taxon>Strongyloides</taxon>
    </lineage>
</organism>
<protein>
    <submittedName>
        <fullName evidence="7">Inhibitor of apoptosis-promoting Bax1 family protein</fullName>
    </submittedName>
</protein>
<name>A0A0K0F5D6_STRVS</name>
<feature type="transmembrane region" description="Helical" evidence="5">
    <location>
        <begin position="270"/>
        <end position="289"/>
    </location>
</feature>
<evidence type="ECO:0000256" key="2">
    <source>
        <dbReference type="ARBA" id="ARBA00022692"/>
    </source>
</evidence>
<evidence type="ECO:0000313" key="6">
    <source>
        <dbReference type="Proteomes" id="UP000035680"/>
    </source>
</evidence>
<dbReference type="GO" id="GO:0016020">
    <property type="term" value="C:membrane"/>
    <property type="evidence" value="ECO:0007669"/>
    <property type="project" value="UniProtKB-SubCell"/>
</dbReference>
<feature type="transmembrane region" description="Helical" evidence="5">
    <location>
        <begin position="115"/>
        <end position="142"/>
    </location>
</feature>
<comment type="subcellular location">
    <subcellularLocation>
        <location evidence="1">Membrane</location>
        <topology evidence="1">Multi-pass membrane protein</topology>
    </subcellularLocation>
</comment>
<comment type="similarity">
    <text evidence="5">Belongs to the BI1 family.</text>
</comment>